<feature type="non-terminal residue" evidence="1">
    <location>
        <position position="285"/>
    </location>
</feature>
<name>A0ACD3ANS1_9AGAR</name>
<organism evidence="1 2">
    <name type="scientific">Pluteus cervinus</name>
    <dbReference type="NCBI Taxonomy" id="181527"/>
    <lineage>
        <taxon>Eukaryota</taxon>
        <taxon>Fungi</taxon>
        <taxon>Dikarya</taxon>
        <taxon>Basidiomycota</taxon>
        <taxon>Agaricomycotina</taxon>
        <taxon>Agaricomycetes</taxon>
        <taxon>Agaricomycetidae</taxon>
        <taxon>Agaricales</taxon>
        <taxon>Pluteineae</taxon>
        <taxon>Pluteaceae</taxon>
        <taxon>Pluteus</taxon>
    </lineage>
</organism>
<gene>
    <name evidence="1" type="ORF">BDN72DRAFT_843413</name>
</gene>
<evidence type="ECO:0000313" key="1">
    <source>
        <dbReference type="EMBL" id="TFK67166.1"/>
    </source>
</evidence>
<keyword evidence="2" id="KW-1185">Reference proteome</keyword>
<sequence>MSPIFPPELEYEIFTLAFHHEIEDPIHLVLIARRVHDWLIPKIYRVVVFRNMRTYPRNISVPTLQIYGHHTRHLIISSGTPIVTRTLSCCPNLESLALWTGSWSDHLGLESHNVLTTLRLKGLSIHLGELERFDLENKNRLSLDVDEGEEAEIKRNIKQFLSTITHLDICTKVRRLSEMSSLKYCTSLTHICLFDSFPPLLLRSIFDVCNKLEVLICLISRSTEDEDFVVAVKANERLRNRVNTGSEGLSQDEIDRIVFVRCNSYGRDWENGARGEEDMWVLAER</sequence>
<protein>
    <submittedName>
        <fullName evidence="1">Uncharacterized protein</fullName>
    </submittedName>
</protein>
<reference evidence="1 2" key="1">
    <citation type="journal article" date="2019" name="Nat. Ecol. Evol.">
        <title>Megaphylogeny resolves global patterns of mushroom evolution.</title>
        <authorList>
            <person name="Varga T."/>
            <person name="Krizsan K."/>
            <person name="Foldi C."/>
            <person name="Dima B."/>
            <person name="Sanchez-Garcia M."/>
            <person name="Sanchez-Ramirez S."/>
            <person name="Szollosi G.J."/>
            <person name="Szarkandi J.G."/>
            <person name="Papp V."/>
            <person name="Albert L."/>
            <person name="Andreopoulos W."/>
            <person name="Angelini C."/>
            <person name="Antonin V."/>
            <person name="Barry K.W."/>
            <person name="Bougher N.L."/>
            <person name="Buchanan P."/>
            <person name="Buyck B."/>
            <person name="Bense V."/>
            <person name="Catcheside P."/>
            <person name="Chovatia M."/>
            <person name="Cooper J."/>
            <person name="Damon W."/>
            <person name="Desjardin D."/>
            <person name="Finy P."/>
            <person name="Geml J."/>
            <person name="Haridas S."/>
            <person name="Hughes K."/>
            <person name="Justo A."/>
            <person name="Karasinski D."/>
            <person name="Kautmanova I."/>
            <person name="Kiss B."/>
            <person name="Kocsube S."/>
            <person name="Kotiranta H."/>
            <person name="LaButti K.M."/>
            <person name="Lechner B.E."/>
            <person name="Liimatainen K."/>
            <person name="Lipzen A."/>
            <person name="Lukacs Z."/>
            <person name="Mihaltcheva S."/>
            <person name="Morgado L.N."/>
            <person name="Niskanen T."/>
            <person name="Noordeloos M.E."/>
            <person name="Ohm R.A."/>
            <person name="Ortiz-Santana B."/>
            <person name="Ovrebo C."/>
            <person name="Racz N."/>
            <person name="Riley R."/>
            <person name="Savchenko A."/>
            <person name="Shiryaev A."/>
            <person name="Soop K."/>
            <person name="Spirin V."/>
            <person name="Szebenyi C."/>
            <person name="Tomsovsky M."/>
            <person name="Tulloss R.E."/>
            <person name="Uehling J."/>
            <person name="Grigoriev I.V."/>
            <person name="Vagvolgyi C."/>
            <person name="Papp T."/>
            <person name="Martin F.M."/>
            <person name="Miettinen O."/>
            <person name="Hibbett D.S."/>
            <person name="Nagy L.G."/>
        </authorList>
    </citation>
    <scope>NUCLEOTIDE SEQUENCE [LARGE SCALE GENOMIC DNA]</scope>
    <source>
        <strain evidence="1 2">NL-1719</strain>
    </source>
</reference>
<dbReference type="EMBL" id="ML208383">
    <property type="protein sequence ID" value="TFK67166.1"/>
    <property type="molecule type" value="Genomic_DNA"/>
</dbReference>
<accession>A0ACD3ANS1</accession>
<dbReference type="Proteomes" id="UP000308600">
    <property type="component" value="Unassembled WGS sequence"/>
</dbReference>
<proteinExistence type="predicted"/>
<evidence type="ECO:0000313" key="2">
    <source>
        <dbReference type="Proteomes" id="UP000308600"/>
    </source>
</evidence>